<organism evidence="4 5">
    <name type="scientific">Enterococcus faecalis</name>
    <name type="common">Streptococcus faecalis</name>
    <dbReference type="NCBI Taxonomy" id="1351"/>
    <lineage>
        <taxon>Bacteria</taxon>
        <taxon>Bacillati</taxon>
        <taxon>Bacillota</taxon>
        <taxon>Bacilli</taxon>
        <taxon>Lactobacillales</taxon>
        <taxon>Enterococcaceae</taxon>
        <taxon>Enterococcus</taxon>
    </lineage>
</organism>
<evidence type="ECO:0000256" key="1">
    <source>
        <dbReference type="ARBA" id="ARBA00009067"/>
    </source>
</evidence>
<proteinExistence type="inferred from homology"/>
<dbReference type="GO" id="GO:0080120">
    <property type="term" value="P:CAAX-box protein maturation"/>
    <property type="evidence" value="ECO:0007669"/>
    <property type="project" value="UniProtKB-ARBA"/>
</dbReference>
<feature type="transmembrane region" description="Helical" evidence="2">
    <location>
        <begin position="56"/>
        <end position="76"/>
    </location>
</feature>
<dbReference type="RefSeq" id="WP_002378990.1">
    <property type="nucleotide sequence ID" value="NZ_CABGMG010000008.1"/>
</dbReference>
<name>A0AAW7KBL1_ENTFL</name>
<comment type="similarity">
    <text evidence="1">Belongs to the UPF0177 family.</text>
</comment>
<sequence length="189" mass="21413">MTALPSIEALTGMSLIAIKNNEKALIIFDSVLSLIIIIVLSVFYKKIVKKKKQAIFKSLLLAIGMFLFSIILNLLFSRIPTPENQHYINEVRNVAPVLMALHTRLFSPIIEELLTRGIFMNLFFIKNTSRSVLCKIFFSGLFFGLSHGLLPSISMLFYCGMGWVLASTYYFCNNNLTYPLAIHLLLNNL</sequence>
<dbReference type="EMBL" id="JAREWH010000010">
    <property type="protein sequence ID" value="MDN3192964.1"/>
    <property type="molecule type" value="Genomic_DNA"/>
</dbReference>
<keyword evidence="4" id="KW-0482">Metalloprotease</keyword>
<keyword evidence="4" id="KW-0645">Protease</keyword>
<reference evidence="4" key="2">
    <citation type="submission" date="2023-03" db="EMBL/GenBank/DDBJ databases">
        <authorList>
            <person name="Zajac M."/>
            <person name="Kwit R."/>
            <person name="Wasyl D."/>
        </authorList>
    </citation>
    <scope>NUCLEOTIDE SEQUENCE</scope>
    <source>
        <strain evidence="4">691B_2</strain>
    </source>
</reference>
<reference evidence="4" key="1">
    <citation type="journal article" date="2023" name="Pathogens">
        <title>Prevalence of Enterococcus spp. and the Whole-Genome Characteristics of Enterococcus faecium and Enterococcus faecalis Strains Isolated from Free-Living Birds in Poland.</title>
        <authorList>
            <person name="Kwit R."/>
            <person name="Zajac M."/>
            <person name="Smialowska-Weglinska A."/>
            <person name="Skarzynska M."/>
            <person name="Bomba A."/>
            <person name="Lalak A."/>
            <person name="Skrzypiec E."/>
            <person name="Wojdat D."/>
            <person name="Koza W."/>
            <person name="Mikos-Wojewoda E."/>
            <person name="Pasim P."/>
            <person name="Skora M."/>
            <person name="Polak M."/>
            <person name="Wiacek J."/>
            <person name="Wasyl D."/>
        </authorList>
    </citation>
    <scope>NUCLEOTIDE SEQUENCE</scope>
    <source>
        <strain evidence="4">691B_2</strain>
    </source>
</reference>
<keyword evidence="2" id="KW-0472">Membrane</keyword>
<dbReference type="PANTHER" id="PTHR36435">
    <property type="entry name" value="SLR1288 PROTEIN"/>
    <property type="match status" value="1"/>
</dbReference>
<evidence type="ECO:0000259" key="3">
    <source>
        <dbReference type="Pfam" id="PF02517"/>
    </source>
</evidence>
<evidence type="ECO:0000313" key="4">
    <source>
        <dbReference type="EMBL" id="MDN3192964.1"/>
    </source>
</evidence>
<dbReference type="InterPro" id="IPR003675">
    <property type="entry name" value="Rce1/LyrA-like_dom"/>
</dbReference>
<keyword evidence="2" id="KW-0812">Transmembrane</keyword>
<dbReference type="Proteomes" id="UP001173174">
    <property type="component" value="Unassembled WGS sequence"/>
</dbReference>
<comment type="caution">
    <text evidence="4">The sequence shown here is derived from an EMBL/GenBank/DDBJ whole genome shotgun (WGS) entry which is preliminary data.</text>
</comment>
<dbReference type="PANTHER" id="PTHR36435:SF1">
    <property type="entry name" value="CAAX AMINO TERMINAL PROTEASE FAMILY PROTEIN"/>
    <property type="match status" value="1"/>
</dbReference>
<evidence type="ECO:0000256" key="2">
    <source>
        <dbReference type="SAM" id="Phobius"/>
    </source>
</evidence>
<feature type="domain" description="CAAX prenyl protease 2/Lysostaphin resistance protein A-like" evidence="3">
    <location>
        <begin position="95"/>
        <end position="187"/>
    </location>
</feature>
<feature type="transmembrane region" description="Helical" evidence="2">
    <location>
        <begin position="155"/>
        <end position="172"/>
    </location>
</feature>
<dbReference type="InterPro" id="IPR052710">
    <property type="entry name" value="CAAX_protease"/>
</dbReference>
<gene>
    <name evidence="4" type="ORF">P0E79_10775</name>
</gene>
<feature type="transmembrane region" description="Helical" evidence="2">
    <location>
        <begin position="24"/>
        <end position="44"/>
    </location>
</feature>
<dbReference type="AlphaFoldDB" id="A0AAW7KBL1"/>
<dbReference type="GO" id="GO:0008237">
    <property type="term" value="F:metallopeptidase activity"/>
    <property type="evidence" value="ECO:0007669"/>
    <property type="project" value="UniProtKB-KW"/>
</dbReference>
<accession>A0AAW7KBL1</accession>
<dbReference type="GO" id="GO:0004175">
    <property type="term" value="F:endopeptidase activity"/>
    <property type="evidence" value="ECO:0007669"/>
    <property type="project" value="UniProtKB-ARBA"/>
</dbReference>
<keyword evidence="4" id="KW-0378">Hydrolase</keyword>
<evidence type="ECO:0000313" key="5">
    <source>
        <dbReference type="Proteomes" id="UP001173174"/>
    </source>
</evidence>
<dbReference type="Pfam" id="PF02517">
    <property type="entry name" value="Rce1-like"/>
    <property type="match status" value="1"/>
</dbReference>
<protein>
    <submittedName>
        <fullName evidence="4">CPBP family intramembrane metalloprotease</fullName>
    </submittedName>
</protein>
<keyword evidence="2" id="KW-1133">Transmembrane helix</keyword>